<dbReference type="GO" id="GO:0006526">
    <property type="term" value="P:L-arginine biosynthetic process"/>
    <property type="evidence" value="ECO:0007669"/>
    <property type="project" value="UniProtKB-UniRule"/>
</dbReference>
<dbReference type="CDD" id="cd23939">
    <property type="entry name" value="AGPR_1_C_LysY"/>
    <property type="match status" value="1"/>
</dbReference>
<keyword evidence="4" id="KW-0963">Cytoplasm</keyword>
<name>A0A5N0EAU1_9NOCA</name>
<evidence type="ECO:0000256" key="4">
    <source>
        <dbReference type="HAMAP-Rule" id="MF_00150"/>
    </source>
</evidence>
<dbReference type="InterPro" id="IPR000706">
    <property type="entry name" value="AGPR_type-1"/>
</dbReference>
<evidence type="ECO:0000256" key="3">
    <source>
        <dbReference type="ARBA" id="ARBA00023002"/>
    </source>
</evidence>
<dbReference type="Gene3D" id="3.40.50.720">
    <property type="entry name" value="NAD(P)-binding Rossmann-like Domain"/>
    <property type="match status" value="1"/>
</dbReference>
<dbReference type="InterPro" id="IPR050085">
    <property type="entry name" value="AGPR"/>
</dbReference>
<keyword evidence="4" id="KW-0055">Arginine biosynthesis</keyword>
<keyword evidence="8" id="KW-1185">Reference proteome</keyword>
<evidence type="ECO:0000313" key="7">
    <source>
        <dbReference type="EMBL" id="KAA8885589.1"/>
    </source>
</evidence>
<comment type="caution">
    <text evidence="7">The sequence shown here is derived from an EMBL/GenBank/DDBJ whole genome shotgun (WGS) entry which is preliminary data.</text>
</comment>
<keyword evidence="3 4" id="KW-0560">Oxidoreductase</keyword>
<evidence type="ECO:0000313" key="8">
    <source>
        <dbReference type="Proteomes" id="UP000323876"/>
    </source>
</evidence>
<dbReference type="EC" id="1.2.1.38" evidence="4"/>
<protein>
    <recommendedName>
        <fullName evidence="4">N-acetyl-gamma-glutamyl-phosphate reductase</fullName>
        <shortName evidence="4">AGPR</shortName>
        <ecNumber evidence="4">1.2.1.38</ecNumber>
    </recommendedName>
    <alternativeName>
        <fullName evidence="4">N-acetyl-glutamate semialdehyde dehydrogenase</fullName>
        <shortName evidence="4">NAGSA dehydrogenase</shortName>
    </alternativeName>
</protein>
<dbReference type="InterPro" id="IPR058924">
    <property type="entry name" value="AGPR_dimerisation_dom"/>
</dbReference>
<dbReference type="SMART" id="SM00859">
    <property type="entry name" value="Semialdhyde_dh"/>
    <property type="match status" value="1"/>
</dbReference>
<feature type="domain" description="Semialdehyde dehydrogenase NAD-binding" evidence="6">
    <location>
        <begin position="2"/>
        <end position="124"/>
    </location>
</feature>
<dbReference type="PANTHER" id="PTHR32338:SF11">
    <property type="entry name" value="[LYSW]-L-2-AMINOADIPATE_[LYSW]-L-GLUTAMATE PHOSPHATE REDUCTASE-RELATED"/>
    <property type="match status" value="1"/>
</dbReference>
<comment type="subcellular location">
    <subcellularLocation>
        <location evidence="4">Cytoplasm</location>
    </subcellularLocation>
</comment>
<dbReference type="InterPro" id="IPR000534">
    <property type="entry name" value="Semialdehyde_DH_NAD-bd"/>
</dbReference>
<comment type="function">
    <text evidence="4">Catalyzes the NADPH-dependent reduction of N-acetyl-5-glutamyl phosphate to yield N-acetyl-L-glutamate 5-semialdehyde.</text>
</comment>
<dbReference type="Gene3D" id="3.30.360.10">
    <property type="entry name" value="Dihydrodipicolinate Reductase, domain 2"/>
    <property type="match status" value="1"/>
</dbReference>
<sequence length="326" mass="34059">MKVSVVGAAGYTGGELLRLVHGHPELELVQAISRRYAGRPVSEVHPNLHHLGLTFHAPPELDRVSIAFLAVSMGAAAELEAGVGERAETIVDLSPDFRAGARSATGIEYKTGLPELFADELAGATRISVPGCMATAAILALEPIQRAGLVSGDVVVDARTGSSGSGAEPTPASHHAERGQAFRVYRPAGHRHEAEIAELAGVRARMTVTAVPAVRGVQVICHVTPPRPVTRQEVLRILQRAYRDRPFVRVVARGRGVHRMPDPQFLSGSNFVDIGCVVDADGGRIVLVAALDNLVKGAAGGGVQSLNVASGLAEDAGLGFPGLHPA</sequence>
<dbReference type="Pfam" id="PF01118">
    <property type="entry name" value="Semialdhyde_dh"/>
    <property type="match status" value="1"/>
</dbReference>
<dbReference type="EMBL" id="VXLC01000015">
    <property type="protein sequence ID" value="KAA8885589.1"/>
    <property type="molecule type" value="Genomic_DNA"/>
</dbReference>
<proteinExistence type="inferred from homology"/>
<dbReference type="HAMAP" id="MF_00150">
    <property type="entry name" value="ArgC_type1"/>
    <property type="match status" value="1"/>
</dbReference>
<dbReference type="SUPFAM" id="SSF51735">
    <property type="entry name" value="NAD(P)-binding Rossmann-fold domains"/>
    <property type="match status" value="1"/>
</dbReference>
<evidence type="ECO:0000256" key="2">
    <source>
        <dbReference type="ARBA" id="ARBA00022857"/>
    </source>
</evidence>
<dbReference type="SUPFAM" id="SSF55347">
    <property type="entry name" value="Glyceraldehyde-3-phosphate dehydrogenase-like, C-terminal domain"/>
    <property type="match status" value="1"/>
</dbReference>
<evidence type="ECO:0000256" key="1">
    <source>
        <dbReference type="ARBA" id="ARBA00022605"/>
    </source>
</evidence>
<dbReference type="OrthoDB" id="9801289at2"/>
<organism evidence="7 8">
    <name type="scientific">Nocardia colli</name>
    <dbReference type="NCBI Taxonomy" id="2545717"/>
    <lineage>
        <taxon>Bacteria</taxon>
        <taxon>Bacillati</taxon>
        <taxon>Actinomycetota</taxon>
        <taxon>Actinomycetes</taxon>
        <taxon>Mycobacteriales</taxon>
        <taxon>Nocardiaceae</taxon>
        <taxon>Nocardia</taxon>
    </lineage>
</organism>
<dbReference type="InterPro" id="IPR036291">
    <property type="entry name" value="NAD(P)-bd_dom_sf"/>
</dbReference>
<dbReference type="GO" id="GO:0005737">
    <property type="term" value="C:cytoplasm"/>
    <property type="evidence" value="ECO:0007669"/>
    <property type="project" value="UniProtKB-SubCell"/>
</dbReference>
<keyword evidence="1 4" id="KW-0028">Amino-acid biosynthesis</keyword>
<dbReference type="GO" id="GO:0003942">
    <property type="term" value="F:N-acetyl-gamma-glutamyl-phosphate reductase activity"/>
    <property type="evidence" value="ECO:0007669"/>
    <property type="project" value="UniProtKB-UniRule"/>
</dbReference>
<dbReference type="UniPathway" id="UPA00068">
    <property type="reaction ID" value="UER00108"/>
</dbReference>
<comment type="similarity">
    <text evidence="4">Belongs to the NAGSA dehydrogenase family. Type 1 subfamily.</text>
</comment>
<comment type="catalytic activity">
    <reaction evidence="4">
        <text>N-acetyl-L-glutamate 5-semialdehyde + phosphate + NADP(+) = N-acetyl-L-glutamyl 5-phosphate + NADPH + H(+)</text>
        <dbReference type="Rhea" id="RHEA:21588"/>
        <dbReference type="ChEBI" id="CHEBI:15378"/>
        <dbReference type="ChEBI" id="CHEBI:29123"/>
        <dbReference type="ChEBI" id="CHEBI:43474"/>
        <dbReference type="ChEBI" id="CHEBI:57783"/>
        <dbReference type="ChEBI" id="CHEBI:57936"/>
        <dbReference type="ChEBI" id="CHEBI:58349"/>
        <dbReference type="EC" id="1.2.1.38"/>
    </reaction>
</comment>
<evidence type="ECO:0000259" key="6">
    <source>
        <dbReference type="SMART" id="SM00859"/>
    </source>
</evidence>
<gene>
    <name evidence="4 7" type="primary">argC</name>
    <name evidence="7" type="ORF">F3087_28575</name>
</gene>
<feature type="active site" evidence="4">
    <location>
        <position position="132"/>
    </location>
</feature>
<dbReference type="NCBIfam" id="TIGR01850">
    <property type="entry name" value="argC"/>
    <property type="match status" value="1"/>
</dbReference>
<dbReference type="RefSeq" id="WP_150405147.1">
    <property type="nucleotide sequence ID" value="NZ_VXLC01000015.1"/>
</dbReference>
<reference evidence="7 8" key="1">
    <citation type="submission" date="2019-09" db="EMBL/GenBank/DDBJ databases">
        <authorList>
            <person name="Wang X."/>
        </authorList>
    </citation>
    <scope>NUCLEOTIDE SEQUENCE [LARGE SCALE GENOMIC DNA]</scope>
    <source>
        <strain evidence="7 8">CICC 11023</strain>
    </source>
</reference>
<comment type="pathway">
    <text evidence="4">Amino-acid biosynthesis; L-arginine biosynthesis; N(2)-acetyl-L-ornithine from L-glutamate: step 3/4.</text>
</comment>
<dbReference type="Pfam" id="PF22698">
    <property type="entry name" value="Semialdhyde_dhC_1"/>
    <property type="match status" value="1"/>
</dbReference>
<accession>A0A5N0EAU1</accession>
<feature type="region of interest" description="Disordered" evidence="5">
    <location>
        <begin position="160"/>
        <end position="179"/>
    </location>
</feature>
<dbReference type="PANTHER" id="PTHR32338">
    <property type="entry name" value="N-ACETYL-GAMMA-GLUTAMYL-PHOSPHATE REDUCTASE, CHLOROPLASTIC-RELATED-RELATED"/>
    <property type="match status" value="1"/>
</dbReference>
<keyword evidence="2 4" id="KW-0521">NADP</keyword>
<dbReference type="GO" id="GO:0070401">
    <property type="term" value="F:NADP+ binding"/>
    <property type="evidence" value="ECO:0007669"/>
    <property type="project" value="InterPro"/>
</dbReference>
<evidence type="ECO:0000256" key="5">
    <source>
        <dbReference type="SAM" id="MobiDB-lite"/>
    </source>
</evidence>
<dbReference type="AlphaFoldDB" id="A0A5N0EAU1"/>
<dbReference type="Proteomes" id="UP000323876">
    <property type="component" value="Unassembled WGS sequence"/>
</dbReference>
<dbReference type="GO" id="GO:0051287">
    <property type="term" value="F:NAD binding"/>
    <property type="evidence" value="ECO:0007669"/>
    <property type="project" value="InterPro"/>
</dbReference>